<dbReference type="SUPFAM" id="SSF47473">
    <property type="entry name" value="EF-hand"/>
    <property type="match status" value="1"/>
</dbReference>
<reference evidence="3" key="1">
    <citation type="submission" date="2021-01" db="EMBL/GenBank/DDBJ databases">
        <authorList>
            <person name="Corre E."/>
            <person name="Pelletier E."/>
            <person name="Niang G."/>
            <person name="Scheremetjew M."/>
            <person name="Finn R."/>
            <person name="Kale V."/>
            <person name="Holt S."/>
            <person name="Cochrane G."/>
            <person name="Meng A."/>
            <person name="Brown T."/>
            <person name="Cohen L."/>
        </authorList>
    </citation>
    <scope>NUCLEOTIDE SEQUENCE</scope>
    <source>
        <strain evidence="3">CCMP2058</strain>
    </source>
</reference>
<dbReference type="AlphaFoldDB" id="A0A7S0DNG6"/>
<gene>
    <name evidence="3" type="ORF">LAMO00422_LOCUS19254</name>
</gene>
<dbReference type="InterPro" id="IPR011992">
    <property type="entry name" value="EF-hand-dom_pair"/>
</dbReference>
<organism evidence="3">
    <name type="scientific">Amorphochlora amoebiformis</name>
    <dbReference type="NCBI Taxonomy" id="1561963"/>
    <lineage>
        <taxon>Eukaryota</taxon>
        <taxon>Sar</taxon>
        <taxon>Rhizaria</taxon>
        <taxon>Cercozoa</taxon>
        <taxon>Chlorarachniophyceae</taxon>
        <taxon>Amorphochlora</taxon>
    </lineage>
</organism>
<proteinExistence type="predicted"/>
<dbReference type="InterPro" id="IPR057632">
    <property type="entry name" value="TPGS1_C"/>
</dbReference>
<dbReference type="Pfam" id="PF24480">
    <property type="entry name" value="TPGS1_C"/>
    <property type="match status" value="1"/>
</dbReference>
<dbReference type="EMBL" id="HBEM01028211">
    <property type="protein sequence ID" value="CAD8460296.1"/>
    <property type="molecule type" value="Transcribed_RNA"/>
</dbReference>
<dbReference type="Gene3D" id="1.10.238.10">
    <property type="entry name" value="EF-hand"/>
    <property type="match status" value="1"/>
</dbReference>
<evidence type="ECO:0000259" key="2">
    <source>
        <dbReference type="Pfam" id="PF24480"/>
    </source>
</evidence>
<feature type="compositionally biased region" description="Polar residues" evidence="1">
    <location>
        <begin position="1"/>
        <end position="17"/>
    </location>
</feature>
<accession>A0A7S0DNG6</accession>
<evidence type="ECO:0000313" key="3">
    <source>
        <dbReference type="EMBL" id="CAD8460296.1"/>
    </source>
</evidence>
<evidence type="ECO:0000256" key="1">
    <source>
        <dbReference type="SAM" id="MobiDB-lite"/>
    </source>
</evidence>
<protein>
    <recommendedName>
        <fullName evidence="2">Tubulin polyglutamylase complex subunit 1-like C-terminal domain-containing protein</fullName>
    </recommendedName>
</protein>
<name>A0A7S0DNG6_9EUKA</name>
<sequence>MKRVQENSSDISGSNQRSPPPGVTKSEYIQLLRMICADFPIDVLNGILTVLGVQNQEIVDFREFCGGVCACLQYEEFFEQVEWLYKTGASKDASTMDRKLLVKIIEEIKSNSNPNIQVPSDSVIKQTLKEADVGNGKIEFRDFVKAMFRLCIPEELVCATITR</sequence>
<feature type="domain" description="Tubulin polyglutamylase complex subunit 1-like C-terminal" evidence="2">
    <location>
        <begin position="15"/>
        <end position="110"/>
    </location>
</feature>
<feature type="region of interest" description="Disordered" evidence="1">
    <location>
        <begin position="1"/>
        <end position="22"/>
    </location>
</feature>